<protein>
    <submittedName>
        <fullName evidence="1">Uncharacterized protein</fullName>
    </submittedName>
</protein>
<proteinExistence type="predicted"/>
<accession>A0A6C0D316</accession>
<name>A0A6C0D316_9ZZZZ</name>
<dbReference type="EMBL" id="MN739518">
    <property type="protein sequence ID" value="QHT10095.1"/>
    <property type="molecule type" value="Genomic_DNA"/>
</dbReference>
<organism evidence="1">
    <name type="scientific">viral metagenome</name>
    <dbReference type="NCBI Taxonomy" id="1070528"/>
    <lineage>
        <taxon>unclassified sequences</taxon>
        <taxon>metagenomes</taxon>
        <taxon>organismal metagenomes</taxon>
    </lineage>
</organism>
<sequence length="216" mass="23251">MPATSSATTLIGDLNLDGQTIDRAAPTNSTTPVKQTAYAKKYYHVKQNTARNVIIKKGMSRQGNGNAIPDSSSWKICCSGGYGKNSQTSTVNVPTDSASAAICKTYNSTDSNPENIYLNKWLDGYSSYTFSAGTGTGTKNADTTYDNNTDYRPLCWFQQANAAQDGNRYCIQTIPRSAFDGLNNSSTNKQMTFICTGLNTNSKNSGTGTFSQPTDV</sequence>
<evidence type="ECO:0000313" key="1">
    <source>
        <dbReference type="EMBL" id="QHT10095.1"/>
    </source>
</evidence>
<dbReference type="AlphaFoldDB" id="A0A6C0D316"/>
<reference evidence="1" key="1">
    <citation type="journal article" date="2020" name="Nature">
        <title>Giant virus diversity and host interactions through global metagenomics.</title>
        <authorList>
            <person name="Schulz F."/>
            <person name="Roux S."/>
            <person name="Paez-Espino D."/>
            <person name="Jungbluth S."/>
            <person name="Walsh D.A."/>
            <person name="Denef V.J."/>
            <person name="McMahon K.D."/>
            <person name="Konstantinidis K.T."/>
            <person name="Eloe-Fadrosh E.A."/>
            <person name="Kyrpides N.C."/>
            <person name="Woyke T."/>
        </authorList>
    </citation>
    <scope>NUCLEOTIDE SEQUENCE</scope>
    <source>
        <strain evidence="1">GVMAG-M-3300023174-104</strain>
    </source>
</reference>